<gene>
    <name evidence="2" type="ORF">EKO04_006065</name>
</gene>
<evidence type="ECO:0000313" key="2">
    <source>
        <dbReference type="EMBL" id="KAF9696208.1"/>
    </source>
</evidence>
<reference evidence="2" key="1">
    <citation type="submission" date="2018-12" db="EMBL/GenBank/DDBJ databases">
        <authorList>
            <person name="Syme R.A."/>
            <person name="Farfan-Caceres L."/>
            <person name="Lichtenzveig J."/>
        </authorList>
    </citation>
    <scope>NUCLEOTIDE SEQUENCE</scope>
    <source>
        <strain evidence="2">Al4</strain>
    </source>
</reference>
<dbReference type="AlphaFoldDB" id="A0A8H7J3Y7"/>
<sequence>MPILYLRHYNYLQVTAIIDFLVKEDDLGGISTLRVRRSTMRGVEGLFGKLHQGSKRNAEHKSSHGIKRKSKEEGEKPKKRARSLAQAPKSEPEDVSTSGSESEYLDLEKGIAIVKWHKGMPDELEMQESADRVTIERLCSHTTTTFWKAVEEAFDLPTHMHRRVHLGPKDGSTLHEAQVLVNKGHGNKQVLFYLETEPAAILEEARSAPESTISTHEGDSVREAAYREMVDEAVGAKADRFNMSVRLWKYNLMLAEGDDGACVDLRNITLDLQGRQGEEGQANGAAIEAIQYTHDTKSLNQELSDQGVNGSEDAGSSLPLSMIKDITPEEIACYHERNKWIDNPDYQPQDHTQAFRNLRIPNPDQPGIEGLLPSLSFDKHQSTAINALVEFKNSCVGAALNAEERRLGKTVEMIGLLLFRSNQRKEAIARGENVSKALPTLIVLPQNLVEQ</sequence>
<accession>A0A8H7J3Y7</accession>
<dbReference type="EMBL" id="RZGK01000010">
    <property type="protein sequence ID" value="KAF9696208.1"/>
    <property type="molecule type" value="Genomic_DNA"/>
</dbReference>
<organism evidence="2 3">
    <name type="scientific">Ascochyta lentis</name>
    <dbReference type="NCBI Taxonomy" id="205686"/>
    <lineage>
        <taxon>Eukaryota</taxon>
        <taxon>Fungi</taxon>
        <taxon>Dikarya</taxon>
        <taxon>Ascomycota</taxon>
        <taxon>Pezizomycotina</taxon>
        <taxon>Dothideomycetes</taxon>
        <taxon>Pleosporomycetidae</taxon>
        <taxon>Pleosporales</taxon>
        <taxon>Pleosporineae</taxon>
        <taxon>Didymellaceae</taxon>
        <taxon>Ascochyta</taxon>
    </lineage>
</organism>
<protein>
    <submittedName>
        <fullName evidence="2">Uncharacterized protein</fullName>
    </submittedName>
</protein>
<evidence type="ECO:0000256" key="1">
    <source>
        <dbReference type="SAM" id="MobiDB-lite"/>
    </source>
</evidence>
<dbReference type="OrthoDB" id="3799617at2759"/>
<dbReference type="Proteomes" id="UP000651452">
    <property type="component" value="Unassembled WGS sequence"/>
</dbReference>
<name>A0A8H7J3Y7_9PLEO</name>
<feature type="region of interest" description="Disordered" evidence="1">
    <location>
        <begin position="52"/>
        <end position="103"/>
    </location>
</feature>
<evidence type="ECO:0000313" key="3">
    <source>
        <dbReference type="Proteomes" id="UP000651452"/>
    </source>
</evidence>
<proteinExistence type="predicted"/>
<keyword evidence="3" id="KW-1185">Reference proteome</keyword>
<comment type="caution">
    <text evidence="2">The sequence shown here is derived from an EMBL/GenBank/DDBJ whole genome shotgun (WGS) entry which is preliminary data.</text>
</comment>
<reference evidence="2" key="2">
    <citation type="submission" date="2020-09" db="EMBL/GenBank/DDBJ databases">
        <title>Reference genome assembly for Australian Ascochyta lentis isolate Al4.</title>
        <authorList>
            <person name="Lee R.C."/>
            <person name="Farfan-Caceres L.M."/>
            <person name="Debler J.W."/>
            <person name="Williams A.H."/>
            <person name="Henares B.M."/>
        </authorList>
    </citation>
    <scope>NUCLEOTIDE SEQUENCE</scope>
    <source>
        <strain evidence="2">Al4</strain>
    </source>
</reference>